<dbReference type="InterPro" id="IPR011049">
    <property type="entry name" value="Serralysin-like_metalloprot_C"/>
</dbReference>
<feature type="domain" description="Peptidase S74" evidence="3">
    <location>
        <begin position="1552"/>
        <end position="1674"/>
    </location>
</feature>
<evidence type="ECO:0000313" key="4">
    <source>
        <dbReference type="EMBL" id="RXR24073.1"/>
    </source>
</evidence>
<feature type="signal peptide" evidence="2">
    <location>
        <begin position="1"/>
        <end position="18"/>
    </location>
</feature>
<keyword evidence="2" id="KW-0732">Signal</keyword>
<proteinExistence type="predicted"/>
<gene>
    <name evidence="4" type="ORF">EQG61_01150</name>
</gene>
<dbReference type="InterPro" id="IPR030392">
    <property type="entry name" value="S74_ICA"/>
</dbReference>
<evidence type="ECO:0000256" key="2">
    <source>
        <dbReference type="SAM" id="SignalP"/>
    </source>
</evidence>
<organism evidence="4 5">
    <name type="scientific">Flavobacterium stagni</name>
    <dbReference type="NCBI Taxonomy" id="2506421"/>
    <lineage>
        <taxon>Bacteria</taxon>
        <taxon>Pseudomonadati</taxon>
        <taxon>Bacteroidota</taxon>
        <taxon>Flavobacteriia</taxon>
        <taxon>Flavobacteriales</taxon>
        <taxon>Flavobacteriaceae</taxon>
        <taxon>Flavobacterium</taxon>
    </lineage>
</organism>
<name>A0A4Q1KCV8_9FLAO</name>
<comment type="caution">
    <text evidence="4">The sequence shown here is derived from an EMBL/GenBank/DDBJ whole genome shotgun (WGS) entry which is preliminary data.</text>
</comment>
<accession>A0A4Q1KCV8</accession>
<keyword evidence="1" id="KW-0175">Coiled coil</keyword>
<dbReference type="EMBL" id="SBKN01000001">
    <property type="protein sequence ID" value="RXR24073.1"/>
    <property type="molecule type" value="Genomic_DNA"/>
</dbReference>
<dbReference type="PROSITE" id="PS51688">
    <property type="entry name" value="ICA"/>
    <property type="match status" value="1"/>
</dbReference>
<evidence type="ECO:0000259" key="3">
    <source>
        <dbReference type="PROSITE" id="PS51688"/>
    </source>
</evidence>
<protein>
    <recommendedName>
        <fullName evidence="3">Peptidase S74 domain-containing protein</fullName>
    </recommendedName>
</protein>
<reference evidence="5" key="1">
    <citation type="submission" date="2019-01" db="EMBL/GenBank/DDBJ databases">
        <title>Cytophagaceae bacterium strain CAR-16.</title>
        <authorList>
            <person name="Chen W.-M."/>
        </authorList>
    </citation>
    <scope>NUCLEOTIDE SEQUENCE [LARGE SCALE GENOMIC DNA]</scope>
    <source>
        <strain evidence="5">WWJ-16</strain>
    </source>
</reference>
<dbReference type="OrthoDB" id="1399757at2"/>
<dbReference type="Proteomes" id="UP000289857">
    <property type="component" value="Unassembled WGS sequence"/>
</dbReference>
<dbReference type="Gene3D" id="2.150.10.10">
    <property type="entry name" value="Serralysin-like metalloprotease, C-terminal"/>
    <property type="match status" value="2"/>
</dbReference>
<evidence type="ECO:0000313" key="5">
    <source>
        <dbReference type="Proteomes" id="UP000289857"/>
    </source>
</evidence>
<dbReference type="Pfam" id="PF13884">
    <property type="entry name" value="Peptidase_S74"/>
    <property type="match status" value="1"/>
</dbReference>
<keyword evidence="5" id="KW-1185">Reference proteome</keyword>
<dbReference type="RefSeq" id="WP_129460038.1">
    <property type="nucleotide sequence ID" value="NZ_SBKN01000001.1"/>
</dbReference>
<feature type="chain" id="PRO_5020301934" description="Peptidase S74 domain-containing protein" evidence="2">
    <location>
        <begin position="19"/>
        <end position="1698"/>
    </location>
</feature>
<feature type="coiled-coil region" evidence="1">
    <location>
        <begin position="1660"/>
        <end position="1697"/>
    </location>
</feature>
<sequence>MKRIVYFLFILIPTFCFSQVGVNTTNPDPSSMLDITSTDKGVLVPRVSLTSVATTSLDGTNTAATGLLIWNTNAATTGGNGVGFYFFNGTQWMPITQSGTGNTLDQSYDQGGAGVGRTITADAGAVTINGTDGLVTTGIFGNGAVAPSGAGTKMYFNPKKAAFRAGNVNGTQWDDVNIGNYSMALGQNVIASGSNSVAFGGSTTASGSSSAAFGSVSYATSDAAFVAGIFNSASGVASTAFGYRSVASGVASTALGNDNYARSFGETVIGIGATDYTPINTVNSFPSSATDRLFVVGNGIDSNSDYITQLSERSNALVILKNGETGLGANPITGNRLTVGGKTSTTNFQMTSGATANYILQSDSTGNATWVNPSTLNGSDHDIYEVGGTTAPNSISDNKYTEGTLSIGTNTAATGVLDIDNATKTTSVDINNTFATNPIGIDLNLTSNAAGKTGVKTQFNGTAATGTNSFIQNTDNMVGNTNRTAINNDFSGTSSSISTTITGLKNDFKSTSNYYAVLYGVNNSFASTTNAWGYGMLNSFTNGGSTPSFGVVNSFNGSSSGSATGISNSSNNYNGAVTGLENSFSGIGNGIHYGISNSLTGTGSGDKYGTYNYISNTAGGTHYGLYSNVLKTGSYAGYFLGNVSIGTTTSNNYILPTSRGTNGQIMQTDGSGNVSWVNSVVDTDTDDQTTDVFSLTGNTLNLSLQNDGVATQTVDLSPLKDHDWYEVGGTSQPDLITDNIYKQGSVTIGTNTAATGVLDIDNASKIISLDVNNTFSANPIGVNVDINSTSGTKTGIEINHSGIFTGFGGVGSMIKTTDNSSGNNNRFVMYNIFNGTSTDTNTNSFGIRNSFIANSFVGDFIGVDNYENSTSNGDRYGLNNLFAGTGSGTNYGVYNYISGSGSGTKYGVYNTILSTAGGTHYGLYSNVLKTGSYAGYFLGNVSIGTTAGNSYILPPSRGTNGQIMQTDGSGNVSWVSPTITTDTDDQQIDVLSLTGDTLNISLQDDAVATQTLNLSSIDNQATDIFSLTGTTLNLSLQNDGVATQTVDLSPLKDHDWYEVGGLTPADSILDNIYTGGDVSIGKATAATAKIDIVANAKLNTLNLENNNATSGTKNGIYNVLTTNNNNNFSTGILNNVTGNAPSKAAITNQFFTNNSGAAITEYGNLTTSYSTGNVNLIGNSNYVYPSTSCIGNIIGYENVLSGMVLGSFVGLSNFNWTFSNSQKTGVSNNFNGDGNGGYLGVDNSFGGISNGEIIGVGTIITNTGMGEKYGEKIWINNSSPGTHYGIYSDVTKTGSYAGYFLGRTSIGTTTANNYILPASRGTNGQTMQTDALGNVSWVNLPTDSDNQATDVFSLTGNTLNLSLQNDGVATQTVDLSSFANDWKLSGNAGTLSGTDFIGTTDAQDLDFRTNNTIKLKLTQQGQLSIQNTGGSVFVGAGSGNVDDLTNNQNTFIGTNSGSLTSTGNLNTAIGHSSLEFNTSGLGNTAIGRGTLATNVIGSNNTALGRLADVSADGLSNATAIGFNSVVNSSAKVRIGNTAVTVIEGQVAYTNPSDARFKFNIQENVPGLDFIQKLKPVTYNFDTKKFEEHLNKSRNHETVANEDFTKSTAIVRTGFLAQDVEKICNDLGYNFDGLHIPDANNPTDNYGIAYSQFIMPLVKAVQEQQVIIENQKIELEKLQNEINKIRDLEQRINALEAKK</sequence>
<evidence type="ECO:0000256" key="1">
    <source>
        <dbReference type="SAM" id="Coils"/>
    </source>
</evidence>